<evidence type="ECO:0000256" key="4">
    <source>
        <dbReference type="ARBA" id="ARBA00023212"/>
    </source>
</evidence>
<comment type="similarity">
    <text evidence="6">Belongs to the CFAP144 family.</text>
</comment>
<dbReference type="AlphaFoldDB" id="A0A6P8PS80"/>
<dbReference type="RefSeq" id="XP_033791092.1">
    <property type="nucleotide sequence ID" value="XM_033935201.1"/>
</dbReference>
<dbReference type="OrthoDB" id="446290at2759"/>
<dbReference type="InParanoid" id="A0A6P8PS80"/>
<accession>A0A6P8PS80</accession>
<dbReference type="Proteomes" id="UP000515159">
    <property type="component" value="Chromosome 2"/>
</dbReference>
<dbReference type="KEGG" id="gsh:117355986"/>
<organism evidence="7 8">
    <name type="scientific">Geotrypetes seraphini</name>
    <name type="common">Gaboon caecilian</name>
    <name type="synonym">Caecilia seraphini</name>
    <dbReference type="NCBI Taxonomy" id="260995"/>
    <lineage>
        <taxon>Eukaryota</taxon>
        <taxon>Metazoa</taxon>
        <taxon>Chordata</taxon>
        <taxon>Craniata</taxon>
        <taxon>Vertebrata</taxon>
        <taxon>Euteleostomi</taxon>
        <taxon>Amphibia</taxon>
        <taxon>Gymnophiona</taxon>
        <taxon>Geotrypetes</taxon>
    </lineage>
</organism>
<dbReference type="PANTHER" id="PTHR33865:SF3">
    <property type="entry name" value="PROTEIN FAM183B"/>
    <property type="match status" value="1"/>
</dbReference>
<evidence type="ECO:0000256" key="3">
    <source>
        <dbReference type="ARBA" id="ARBA00022490"/>
    </source>
</evidence>
<sequence>MAGRSSEKAVKEEVHQVAIFRETVRKELRYQKLITEYNINPFRRVHAVTGKPMSWHDNVEEEADPTFLSVIHQAALEPTKKYTEPQTTSQEIGWITTPLINFDRTDCRLNFPQHKTEITTFMEAAWRQKEQSKNLQ</sequence>
<evidence type="ECO:0000313" key="8">
    <source>
        <dbReference type="RefSeq" id="XP_033791092.1"/>
    </source>
</evidence>
<evidence type="ECO:0000256" key="1">
    <source>
        <dbReference type="ARBA" id="ARBA00004138"/>
    </source>
</evidence>
<dbReference type="GeneID" id="117355986"/>
<dbReference type="Pfam" id="PF14886">
    <property type="entry name" value="FAM183"/>
    <property type="match status" value="1"/>
</dbReference>
<comment type="subcellular location">
    <subcellularLocation>
        <location evidence="1">Cell projection</location>
        <location evidence="1">Cilium</location>
    </subcellularLocation>
    <subcellularLocation>
        <location evidence="2">Cytoplasm</location>
        <location evidence="2">Cytoskeleton</location>
    </subcellularLocation>
</comment>
<dbReference type="CTD" id="440585"/>
<proteinExistence type="inferred from homology"/>
<dbReference type="PANTHER" id="PTHR33865">
    <property type="entry name" value="PROTEIN FAM183B"/>
    <property type="match status" value="1"/>
</dbReference>
<evidence type="ECO:0000256" key="6">
    <source>
        <dbReference type="ARBA" id="ARBA00034777"/>
    </source>
</evidence>
<keyword evidence="7" id="KW-1185">Reference proteome</keyword>
<evidence type="ECO:0000313" key="7">
    <source>
        <dbReference type="Proteomes" id="UP000515159"/>
    </source>
</evidence>
<name>A0A6P8PS80_GEOSA</name>
<evidence type="ECO:0000256" key="2">
    <source>
        <dbReference type="ARBA" id="ARBA00004245"/>
    </source>
</evidence>
<keyword evidence="5" id="KW-0966">Cell projection</keyword>
<dbReference type="FunCoup" id="A0A6P8PS80">
    <property type="interactions" value="64"/>
</dbReference>
<gene>
    <name evidence="8" type="primary">FAM183A</name>
</gene>
<keyword evidence="3" id="KW-0963">Cytoplasm</keyword>
<dbReference type="InterPro" id="IPR029214">
    <property type="entry name" value="CFAP144"/>
</dbReference>
<keyword evidence="4" id="KW-0206">Cytoskeleton</keyword>
<evidence type="ECO:0000256" key="5">
    <source>
        <dbReference type="ARBA" id="ARBA00023273"/>
    </source>
</evidence>
<reference evidence="8" key="1">
    <citation type="submission" date="2025-08" db="UniProtKB">
        <authorList>
            <consortium name="RefSeq"/>
        </authorList>
    </citation>
    <scope>IDENTIFICATION</scope>
</reference>
<protein>
    <submittedName>
        <fullName evidence="8">Protein FAM183A</fullName>
    </submittedName>
</protein>
<dbReference type="GO" id="GO:0005856">
    <property type="term" value="C:cytoskeleton"/>
    <property type="evidence" value="ECO:0007669"/>
    <property type="project" value="UniProtKB-SubCell"/>
</dbReference>
<dbReference type="GO" id="GO:0097546">
    <property type="term" value="C:ciliary base"/>
    <property type="evidence" value="ECO:0007669"/>
    <property type="project" value="TreeGrafter"/>
</dbReference>